<dbReference type="PANTHER" id="PTHR36938:SF1">
    <property type="entry name" value="WAP DOMAIN-CONTAINING PROTEIN"/>
    <property type="match status" value="1"/>
</dbReference>
<dbReference type="WBParaSite" id="MBELARI_LOCUS9948">
    <property type="protein sequence ID" value="MBELARI_LOCUS9948"/>
    <property type="gene ID" value="MBELARI_LOCUS9948"/>
</dbReference>
<keyword evidence="3" id="KW-1185">Reference proteome</keyword>
<protein>
    <recommendedName>
        <fullName evidence="2">Ground-like domain-containing protein</fullName>
    </recommendedName>
</protein>
<dbReference type="InterPro" id="IPR007284">
    <property type="entry name" value="Ground-like_dom"/>
</dbReference>
<feature type="region of interest" description="Disordered" evidence="1">
    <location>
        <begin position="365"/>
        <end position="387"/>
    </location>
</feature>
<name>A0AAF3JC93_9BILA</name>
<dbReference type="AlphaFoldDB" id="A0AAF3JC93"/>
<feature type="domain" description="Ground-like" evidence="2">
    <location>
        <begin position="193"/>
        <end position="253"/>
    </location>
</feature>
<evidence type="ECO:0000313" key="4">
    <source>
        <dbReference type="WBParaSite" id="MBELARI_LOCUS9948"/>
    </source>
</evidence>
<evidence type="ECO:0000256" key="1">
    <source>
        <dbReference type="SAM" id="MobiDB-lite"/>
    </source>
</evidence>
<organism evidence="3 4">
    <name type="scientific">Mesorhabditis belari</name>
    <dbReference type="NCBI Taxonomy" id="2138241"/>
    <lineage>
        <taxon>Eukaryota</taxon>
        <taxon>Metazoa</taxon>
        <taxon>Ecdysozoa</taxon>
        <taxon>Nematoda</taxon>
        <taxon>Chromadorea</taxon>
        <taxon>Rhabditida</taxon>
        <taxon>Rhabditina</taxon>
        <taxon>Rhabditomorpha</taxon>
        <taxon>Rhabditoidea</taxon>
        <taxon>Rhabditidae</taxon>
        <taxon>Mesorhabditinae</taxon>
        <taxon>Mesorhabditis</taxon>
    </lineage>
</organism>
<accession>A0AAF3JC93</accession>
<dbReference type="Pfam" id="PF04155">
    <property type="entry name" value="Ground-like"/>
    <property type="match status" value="1"/>
</dbReference>
<feature type="region of interest" description="Disordered" evidence="1">
    <location>
        <begin position="91"/>
        <end position="113"/>
    </location>
</feature>
<dbReference type="Proteomes" id="UP000887575">
    <property type="component" value="Unassembled WGS sequence"/>
</dbReference>
<reference evidence="4" key="1">
    <citation type="submission" date="2024-02" db="UniProtKB">
        <authorList>
            <consortium name="WormBaseParasite"/>
        </authorList>
    </citation>
    <scope>IDENTIFICATION</scope>
</reference>
<feature type="compositionally biased region" description="Low complexity" evidence="1">
    <location>
        <begin position="91"/>
        <end position="108"/>
    </location>
</feature>
<feature type="compositionally biased region" description="Low complexity" evidence="1">
    <location>
        <begin position="370"/>
        <end position="387"/>
    </location>
</feature>
<proteinExistence type="predicted"/>
<dbReference type="PANTHER" id="PTHR36938">
    <property type="entry name" value="PROTEIN CBG26935"/>
    <property type="match status" value="1"/>
</dbReference>
<sequence length="488" mass="54746">MIATRHDGCTCAGLFCSSRCPNGIVGIPFTLPALPSHSFPPFPTLPLHAAAHRSFRSLTLPSFFYVAPTPMPQSSTSSNCEQKITTSSNCYENNSNNNNNSTVNFGSSQPAQQPQVLTVTPGTLMSPVPLLQSSTVKEINQQPVYLMQNQVEILAQNPSSTTYPPEQYAQLDYEFAEKDAEQSLIEFGKSWRMIILENIDTNPSTSKRKVQKAATNLIGGLFDVICSQNDFSYLANTQLFCEAGNGEITCFAFLHSALRGNTMACFGVDNHGRCQSEGNREEIPFPPPVLSLKNPSHSAIYSHIPSISSSLDWCHYFRLLKREHTRPECYGVTESRLRLARRKEQHLQQVMRRWRQSYEESEEDGHEYYTTPFPFVRTTTPQPTTRRPSIQFWKPKKNYGLDECWGRFGYCRDSRICESGQMCVQKTGYCCSPWSKQAQIVAACPGPTLMNVTCKASAPVTWCREDSHCHSAPVRLCCPTLCGYNICI</sequence>
<evidence type="ECO:0000259" key="2">
    <source>
        <dbReference type="Pfam" id="PF04155"/>
    </source>
</evidence>
<evidence type="ECO:0000313" key="3">
    <source>
        <dbReference type="Proteomes" id="UP000887575"/>
    </source>
</evidence>